<dbReference type="Proteomes" id="UP000191933">
    <property type="component" value="Unassembled WGS sequence"/>
</dbReference>
<dbReference type="InterPro" id="IPR021445">
    <property type="entry name" value="DUF3095"/>
</dbReference>
<proteinExistence type="predicted"/>
<sequence>MEMLGVWPPLEDNRGMITADDEFLTGLPVFQRFEDVVDPALYRALPPGWGLAIADIVDSTAAIQTGRYKAVNMAGAAVISGVSNSLGRHDLPFVFGGDGAAVTVPPGGLPLASAALSSVQRWVKDDLDLTMRVALVPVEDIRENGFDVRVARFQASDDVSYAMFSGGGNSWAEARMKEGLYILPTAAAGERPDLTGLSCRWNPIPATRGKVVSIIAVPGPSRDMPAFRKLVTDLVDLAEQDGRHGHPVPEEGPKLGFVREGLNLEARAGAAHRDVWGQLRRSSRILGETLLINLLGLTGLSLGRFNAERYRRSVASNTDFRKFDDGLKMTVDIDGARLEKIRDRLEQGRLSGSCYFGLHEQDAALMTCIVPSPLSRDHMHFVDGADGGYAAAASLLKQQMQAGPAR</sequence>
<dbReference type="EMBL" id="FBVY01000008">
    <property type="protein sequence ID" value="CUW89998.1"/>
    <property type="molecule type" value="Genomic_DNA"/>
</dbReference>
<evidence type="ECO:0000313" key="2">
    <source>
        <dbReference type="Proteomes" id="UP000191933"/>
    </source>
</evidence>
<keyword evidence="2" id="KW-1185">Reference proteome</keyword>
<reference evidence="1 2" key="1">
    <citation type="submission" date="2016-01" db="EMBL/GenBank/DDBJ databases">
        <authorList>
            <person name="Regsiter A."/>
            <person name="william w."/>
        </authorList>
    </citation>
    <scope>NUCLEOTIDE SEQUENCE [LARGE SCALE GENOMIC DNA]</scope>
    <source>
        <strain evidence="1 2">CFBP 5494</strain>
    </source>
</reference>
<evidence type="ECO:0000313" key="1">
    <source>
        <dbReference type="EMBL" id="CUW89998.1"/>
    </source>
</evidence>
<dbReference type="AlphaFoldDB" id="A0A9W5B0E1"/>
<protein>
    <submittedName>
        <fullName evidence="1">Adenylate cyclase</fullName>
    </submittedName>
</protein>
<dbReference type="Pfam" id="PF11294">
    <property type="entry name" value="DUF3095"/>
    <property type="match status" value="1"/>
</dbReference>
<comment type="caution">
    <text evidence="1">The sequence shown here is derived from an EMBL/GenBank/DDBJ whole genome shotgun (WGS) entry which is preliminary data.</text>
</comment>
<name>A0A9W5B0E1_9HYPH</name>
<organism evidence="1 2">
    <name type="scientific">Agrobacterium genomosp. 2 str. CFBP 5494</name>
    <dbReference type="NCBI Taxonomy" id="1183436"/>
    <lineage>
        <taxon>Bacteria</taxon>
        <taxon>Pseudomonadati</taxon>
        <taxon>Pseudomonadota</taxon>
        <taxon>Alphaproteobacteria</taxon>
        <taxon>Hyphomicrobiales</taxon>
        <taxon>Rhizobiaceae</taxon>
        <taxon>Rhizobium/Agrobacterium group</taxon>
        <taxon>Agrobacterium</taxon>
        <taxon>Agrobacterium tumefaciens complex</taxon>
    </lineage>
</organism>
<accession>A0A9W5B0E1</accession>
<gene>
    <name evidence="1" type="ORF">AGR2A_Cc160302</name>
</gene>